<dbReference type="EMBL" id="FMYU01000001">
    <property type="protein sequence ID" value="SDB96105.1"/>
    <property type="molecule type" value="Genomic_DNA"/>
</dbReference>
<proteinExistence type="predicted"/>
<name>A0A1G6HQH1_9BACT</name>
<gene>
    <name evidence="1" type="ORF">SAMN05660835_00060</name>
</gene>
<protein>
    <submittedName>
        <fullName evidence="1">Uncharacterized protein</fullName>
    </submittedName>
</protein>
<reference evidence="2" key="1">
    <citation type="submission" date="2016-10" db="EMBL/GenBank/DDBJ databases">
        <authorList>
            <person name="Varghese N."/>
            <person name="Submissions S."/>
        </authorList>
    </citation>
    <scope>NUCLEOTIDE SEQUENCE [LARGE SCALE GENOMIC DNA]</scope>
    <source>
        <strain evidence="2">DSM 8415</strain>
    </source>
</reference>
<evidence type="ECO:0000313" key="2">
    <source>
        <dbReference type="Proteomes" id="UP000199411"/>
    </source>
</evidence>
<accession>A0A1G6HQH1</accession>
<evidence type="ECO:0000313" key="1">
    <source>
        <dbReference type="EMBL" id="SDB96105.1"/>
    </source>
</evidence>
<sequence>MYKVLFHIELDAIEPLKVAIGNINNLLLRLLTMRQNFMLRIIMCLLEN</sequence>
<dbReference type="AlphaFoldDB" id="A0A1G6HQH1"/>
<organism evidence="1 2">
    <name type="scientific">Desulfurella multipotens</name>
    <dbReference type="NCBI Taxonomy" id="79269"/>
    <lineage>
        <taxon>Bacteria</taxon>
        <taxon>Pseudomonadati</taxon>
        <taxon>Campylobacterota</taxon>
        <taxon>Desulfurellia</taxon>
        <taxon>Desulfurellales</taxon>
        <taxon>Desulfurellaceae</taxon>
        <taxon>Desulfurella</taxon>
    </lineage>
</organism>
<dbReference type="Proteomes" id="UP000199411">
    <property type="component" value="Unassembled WGS sequence"/>
</dbReference>
<dbReference type="RefSeq" id="WP_159427450.1">
    <property type="nucleotide sequence ID" value="NZ_FMYU01000001.1"/>
</dbReference>
<keyword evidence="2" id="KW-1185">Reference proteome</keyword>